<dbReference type="Proteomes" id="UP000310158">
    <property type="component" value="Unassembled WGS sequence"/>
</dbReference>
<evidence type="ECO:0000256" key="1">
    <source>
        <dbReference type="ARBA" id="ARBA00023254"/>
    </source>
</evidence>
<comment type="caution">
    <text evidence="2">The sequence shown here is derived from an EMBL/GenBank/DDBJ whole genome shotgun (WGS) entry which is preliminary data.</text>
</comment>
<dbReference type="PANTHER" id="PTHR40375">
    <property type="entry name" value="SPORULATION-SPECIFIC PROTEIN 22"/>
    <property type="match status" value="1"/>
</dbReference>
<evidence type="ECO:0000313" key="3">
    <source>
        <dbReference type="Proteomes" id="UP000310158"/>
    </source>
</evidence>
<proteinExistence type="predicted"/>
<dbReference type="InterPro" id="IPR013940">
    <property type="entry name" value="Spo22/ZIP4/TEX11"/>
</dbReference>
<dbReference type="AlphaFoldDB" id="A0A4S4LN98"/>
<accession>A0A4S4LN98</accession>
<keyword evidence="1" id="KW-0469">Meiosis</keyword>
<keyword evidence="3" id="KW-1185">Reference proteome</keyword>
<sequence length="983" mass="109573">MPVVVENRSSPRPPVDFLRSWACWKNAASGPPAGAAEIIHTEYMWGPCVLRSVRQGASLQRSAALLLRACVACESILAKTPRIAGIAPTSHADSSHDEFLLRYVKTGLDLFHRGWSVRHPTAQSCESDAVREPSPMQSHLGLETQIRTNLWNVSTTVRPGSGDKTTAISAALRSSGFRLIEAGLPHKLSIETLIHVLQLASKAGADLADVRRFETAASVLGSAAKYEERLRSVDDPQGTHQQSKAQATVVYYCSRMEAAWKEGNHTLAHYMLQNITGQCTCLLRVSEFERSPNAVQESENERLALLPARDRELLASKLLHIGKSLLTGGSRSKETTSEETKAPEAVKWLQKSFALAEQLDDTVIAGSAQLKRCILRNLGAFFALLKPGGLRTITHPTARAYLLSSTQDPENLSRAEASIKELLTSVDASGDNASSEYEEIRWWMLAVLKRRKARDEALLEEESVTKYVYLPLRFRLTQQTQPSFTAFSKNSEHQANNSTALVITVLQQCLQRALDVPHGPGFPFVDRLILAMIFHCSRVDHTRAMHDLKAVFQIVQTAEFDLPKVPATSCLTLLWQFGERQYGVRRYSEAADWFLQGTHPIFRSIADTSSSKSYRKAALCHIQQEEYAKASAIIRCCPGDDAPTHYVMLLAAVKQGLEDEAIQATKNMVNASHFDRKMLLMATRLAHESDLKGLLLTVLQELSKAVRGREGLEGDIDAIAVLRCLIRLTVDLIADPATRKGTLIDALIGHFEQAKILVRAACVEKRATIVIKDISWLWRTAYNCAIQGCSEWDNAEDKVPRLFDLSRELLEAHCEVALIEVDEDSYLCIVYASFAAISGREVACRLRDWTQLPQIVERASRSEPLPADTFEAIADMLWAERDCPVDVLLSALEVYPVDERSWLMATSYNTGIECFQYVDNIGIFPECILFMHTQTPVISVSLLDEAKRWFEASTVICRFVPDGETRAKKILETYTNLLNRYAS</sequence>
<evidence type="ECO:0008006" key="4">
    <source>
        <dbReference type="Google" id="ProtNLM"/>
    </source>
</evidence>
<protein>
    <recommendedName>
        <fullName evidence="4">Protein ZIP4 homolog</fullName>
    </recommendedName>
</protein>
<dbReference type="GO" id="GO:0090173">
    <property type="term" value="P:regulation of synaptonemal complex assembly"/>
    <property type="evidence" value="ECO:0007669"/>
    <property type="project" value="InterPro"/>
</dbReference>
<name>A0A4S4LN98_9AGAM</name>
<reference evidence="2 3" key="1">
    <citation type="submission" date="2019-02" db="EMBL/GenBank/DDBJ databases">
        <title>Genome sequencing of the rare red list fungi Bondarzewia mesenterica.</title>
        <authorList>
            <person name="Buettner E."/>
            <person name="Kellner H."/>
        </authorList>
    </citation>
    <scope>NUCLEOTIDE SEQUENCE [LARGE SCALE GENOMIC DNA]</scope>
    <source>
        <strain evidence="2 3">DSM 108281</strain>
    </source>
</reference>
<dbReference type="PANTHER" id="PTHR40375:SF2">
    <property type="entry name" value="SPORULATION-SPECIFIC PROTEIN 22"/>
    <property type="match status" value="1"/>
</dbReference>
<evidence type="ECO:0000313" key="2">
    <source>
        <dbReference type="EMBL" id="THH12968.1"/>
    </source>
</evidence>
<dbReference type="InterPro" id="IPR039057">
    <property type="entry name" value="Spo22/ZIP4"/>
</dbReference>
<dbReference type="OrthoDB" id="65716at2759"/>
<dbReference type="GO" id="GO:0051321">
    <property type="term" value="P:meiotic cell cycle"/>
    <property type="evidence" value="ECO:0007669"/>
    <property type="project" value="UniProtKB-KW"/>
</dbReference>
<dbReference type="EMBL" id="SGPL01000398">
    <property type="protein sequence ID" value="THH12968.1"/>
    <property type="molecule type" value="Genomic_DNA"/>
</dbReference>
<gene>
    <name evidence="2" type="ORF">EW146_g7196</name>
</gene>
<organism evidence="2 3">
    <name type="scientific">Bondarzewia mesenterica</name>
    <dbReference type="NCBI Taxonomy" id="1095465"/>
    <lineage>
        <taxon>Eukaryota</taxon>
        <taxon>Fungi</taxon>
        <taxon>Dikarya</taxon>
        <taxon>Basidiomycota</taxon>
        <taxon>Agaricomycotina</taxon>
        <taxon>Agaricomycetes</taxon>
        <taxon>Russulales</taxon>
        <taxon>Bondarzewiaceae</taxon>
        <taxon>Bondarzewia</taxon>
    </lineage>
</organism>
<dbReference type="Pfam" id="PF08631">
    <property type="entry name" value="SPO22"/>
    <property type="match status" value="1"/>
</dbReference>